<dbReference type="InterPro" id="IPR029016">
    <property type="entry name" value="GAF-like_dom_sf"/>
</dbReference>
<protein>
    <submittedName>
        <fullName evidence="2">GAF domain-containing protein</fullName>
    </submittedName>
</protein>
<accession>A0A1H1UMA1</accession>
<dbReference type="Gene3D" id="3.30.450.40">
    <property type="match status" value="2"/>
</dbReference>
<dbReference type="SMART" id="SM00065">
    <property type="entry name" value="GAF"/>
    <property type="match status" value="2"/>
</dbReference>
<proteinExistence type="predicted"/>
<name>A0A1H1UMA1_9ACTN</name>
<dbReference type="InterPro" id="IPR003018">
    <property type="entry name" value="GAF"/>
</dbReference>
<dbReference type="InterPro" id="IPR011712">
    <property type="entry name" value="Sig_transdc_His_kin_sub3_dim/P"/>
</dbReference>
<dbReference type="SUPFAM" id="SSF55781">
    <property type="entry name" value="GAF domain-like"/>
    <property type="match status" value="2"/>
</dbReference>
<dbReference type="GO" id="GO:0016020">
    <property type="term" value="C:membrane"/>
    <property type="evidence" value="ECO:0007669"/>
    <property type="project" value="InterPro"/>
</dbReference>
<evidence type="ECO:0000313" key="2">
    <source>
        <dbReference type="EMBL" id="SDS73632.1"/>
    </source>
</evidence>
<keyword evidence="3" id="KW-1185">Reference proteome</keyword>
<dbReference type="Gene3D" id="1.20.5.1930">
    <property type="match status" value="1"/>
</dbReference>
<dbReference type="Pfam" id="PF07730">
    <property type="entry name" value="HisKA_3"/>
    <property type="match status" value="1"/>
</dbReference>
<dbReference type="AlphaFoldDB" id="A0A1H1UMA1"/>
<dbReference type="STRING" id="117157.SAMN04489717_3691"/>
<dbReference type="GO" id="GO:0046983">
    <property type="term" value="F:protein dimerization activity"/>
    <property type="evidence" value="ECO:0007669"/>
    <property type="project" value="InterPro"/>
</dbReference>
<dbReference type="Pfam" id="PF13185">
    <property type="entry name" value="GAF_2"/>
    <property type="match status" value="2"/>
</dbReference>
<dbReference type="Proteomes" id="UP000198983">
    <property type="component" value="Chromosome I"/>
</dbReference>
<organism evidence="2 3">
    <name type="scientific">Actinopolymorpha singaporensis</name>
    <dbReference type="NCBI Taxonomy" id="117157"/>
    <lineage>
        <taxon>Bacteria</taxon>
        <taxon>Bacillati</taxon>
        <taxon>Actinomycetota</taxon>
        <taxon>Actinomycetes</taxon>
        <taxon>Propionibacteriales</taxon>
        <taxon>Actinopolymorphaceae</taxon>
        <taxon>Actinopolymorpha</taxon>
    </lineage>
</organism>
<feature type="domain" description="GAF" evidence="1">
    <location>
        <begin position="169"/>
        <end position="321"/>
    </location>
</feature>
<dbReference type="EMBL" id="LT629732">
    <property type="protein sequence ID" value="SDS73632.1"/>
    <property type="molecule type" value="Genomic_DNA"/>
</dbReference>
<evidence type="ECO:0000313" key="3">
    <source>
        <dbReference type="Proteomes" id="UP000198983"/>
    </source>
</evidence>
<feature type="domain" description="GAF" evidence="1">
    <location>
        <begin position="1"/>
        <end position="148"/>
    </location>
</feature>
<reference evidence="2 3" key="1">
    <citation type="submission" date="2016-10" db="EMBL/GenBank/DDBJ databases">
        <authorList>
            <person name="de Groot N.N."/>
        </authorList>
    </citation>
    <scope>NUCLEOTIDE SEQUENCE [LARGE SCALE GENOMIC DNA]</scope>
    <source>
        <strain evidence="2 3">DSM 22024</strain>
    </source>
</reference>
<gene>
    <name evidence="2" type="ORF">SAMN04489717_3691</name>
</gene>
<evidence type="ECO:0000259" key="1">
    <source>
        <dbReference type="SMART" id="SM00065"/>
    </source>
</evidence>
<sequence>MGVVSERLAAISGAEAAIVALVDHGDPKTLVCEAVGGIDMAHWVGVRSPRRGLLAVAIDTQTPLIVADLPADERYDPPAEWRKAMTDVGMGMAIPLVASGESLGALVVVWRRGSDAERAARSEVDDVQMFATHAAAVLQRVRIQQQHARSDLWLEAAGQLARLLLTDVDRDHAMHTVSKRLQQASGADIVGVIIADAGDTTNVASVIFEGLETAAPPDMRLPRQGLVAAVLDSGEAIVSKDYTRQQGYDPPAQWSSEFAAVGLGMLMPMAVDGEVLGVLFAGWRRNSPHEQDAFTEAEQVQTFADLAALALYRIRSQDCHDQLVALQERDRLAREVGDTMLQRLYAAGLQLVTSHDLAAEPQLKRNLMTTMHTLDQASDEIRNVFFRKSPTEPGNEQES</sequence>
<dbReference type="GO" id="GO:0000155">
    <property type="term" value="F:phosphorelay sensor kinase activity"/>
    <property type="evidence" value="ECO:0007669"/>
    <property type="project" value="InterPro"/>
</dbReference>